<evidence type="ECO:0000256" key="6">
    <source>
        <dbReference type="ARBA" id="ARBA00022777"/>
    </source>
</evidence>
<sequence length="520" mass="58221">MVNHPSFCSDFTASVPDVEYFSTMSDSIDSQPSSTSVPDSLVQNISWNVLSELMTRTAAVTGRDYYPVLAEQLASNLDVHYAMIGEICQWEDGQPTRMRALCFWDGQGVAENFEYALVGTPCGQLLEQAGESSGNLCFCWFPEELQRQFPEDIDLVKLQAESYLGVALLDPDTRQPIGHICILDDRPLSIEKRHRAEILLSLFATRTVAELKREQAERREQDKILELERALRELQQTHSKLVQVEKISSLGQLVAGVAHEINNPLGCLTGNLAHLGDYTADLLEHLSLYQQQYPDPSPDISEHAENIDLDYLKEDIPKMGNSMKVSVDRIQEIVSSLRQFSRLDAEESLCDVHDGLESTLVVLRHRLKANPDRPEIQVIKEYDELPEILARPGQLSQVFMNLLSNAIDAVEEDNQDRSYGEIETKPNVIGIRTHYFQDDEGDRIAICITDNGTGIPVEVQPRLFETFFTTKDGERGTGLGLSLSRQIITENHRGSLSFDSTPGQGTEFIIELPVSPGDKG</sequence>
<dbReference type="Gene3D" id="3.30.565.10">
    <property type="entry name" value="Histidine kinase-like ATPase, C-terminal domain"/>
    <property type="match status" value="1"/>
</dbReference>
<keyword evidence="5" id="KW-0547">Nucleotide-binding</keyword>
<reference evidence="11" key="1">
    <citation type="submission" date="2022-06" db="EMBL/GenBank/DDBJ databases">
        <title>Genome sequence of Phormidium yuhuli AB48 isolated from an industrial photobioreactor environment.</title>
        <authorList>
            <person name="Qiu Y."/>
            <person name="Noonan A.J.C."/>
            <person name="Dofher K."/>
            <person name="Koch M."/>
            <person name="Kieft B."/>
            <person name="Lin X."/>
            <person name="Ziels R.M."/>
            <person name="Hallam S.J."/>
        </authorList>
    </citation>
    <scope>NUCLEOTIDE SEQUENCE</scope>
    <source>
        <strain evidence="11">AB48</strain>
    </source>
</reference>
<dbReference type="CDD" id="cd00082">
    <property type="entry name" value="HisKA"/>
    <property type="match status" value="1"/>
</dbReference>
<evidence type="ECO:0000256" key="4">
    <source>
        <dbReference type="ARBA" id="ARBA00022679"/>
    </source>
</evidence>
<dbReference type="GO" id="GO:0005524">
    <property type="term" value="F:ATP binding"/>
    <property type="evidence" value="ECO:0007669"/>
    <property type="project" value="UniProtKB-KW"/>
</dbReference>
<name>A0ABY5ALA4_9CYAN</name>
<keyword evidence="7 11" id="KW-0067">ATP-binding</keyword>
<keyword evidence="6" id="KW-0418">Kinase</keyword>
<dbReference type="SUPFAM" id="SSF47384">
    <property type="entry name" value="Homodimeric domain of signal transducing histidine kinase"/>
    <property type="match status" value="1"/>
</dbReference>
<dbReference type="InterPro" id="IPR004358">
    <property type="entry name" value="Sig_transdc_His_kin-like_C"/>
</dbReference>
<dbReference type="SMART" id="SM00388">
    <property type="entry name" value="HisKA"/>
    <property type="match status" value="1"/>
</dbReference>
<keyword evidence="3" id="KW-0597">Phosphoprotein</keyword>
<dbReference type="InterPro" id="IPR005467">
    <property type="entry name" value="His_kinase_dom"/>
</dbReference>
<evidence type="ECO:0000256" key="1">
    <source>
        <dbReference type="ARBA" id="ARBA00000085"/>
    </source>
</evidence>
<keyword evidence="9" id="KW-0175">Coiled coil</keyword>
<keyword evidence="12" id="KW-1185">Reference proteome</keyword>
<evidence type="ECO:0000256" key="2">
    <source>
        <dbReference type="ARBA" id="ARBA00012438"/>
    </source>
</evidence>
<evidence type="ECO:0000256" key="7">
    <source>
        <dbReference type="ARBA" id="ARBA00022840"/>
    </source>
</evidence>
<evidence type="ECO:0000256" key="3">
    <source>
        <dbReference type="ARBA" id="ARBA00022553"/>
    </source>
</evidence>
<dbReference type="InterPro" id="IPR036097">
    <property type="entry name" value="HisK_dim/P_sf"/>
</dbReference>
<dbReference type="InterPro" id="IPR036890">
    <property type="entry name" value="HATPase_C_sf"/>
</dbReference>
<comment type="catalytic activity">
    <reaction evidence="1">
        <text>ATP + protein L-histidine = ADP + protein N-phospho-L-histidine.</text>
        <dbReference type="EC" id="2.7.13.3"/>
    </reaction>
</comment>
<evidence type="ECO:0000259" key="10">
    <source>
        <dbReference type="PROSITE" id="PS50109"/>
    </source>
</evidence>
<keyword evidence="8" id="KW-0902">Two-component regulatory system</keyword>
<feature type="domain" description="Histidine kinase" evidence="10">
    <location>
        <begin position="256"/>
        <end position="516"/>
    </location>
</feature>
<evidence type="ECO:0000313" key="11">
    <source>
        <dbReference type="EMBL" id="USR89716.1"/>
    </source>
</evidence>
<dbReference type="PROSITE" id="PS50109">
    <property type="entry name" value="HIS_KIN"/>
    <property type="match status" value="1"/>
</dbReference>
<dbReference type="InterPro" id="IPR003594">
    <property type="entry name" value="HATPase_dom"/>
</dbReference>
<dbReference type="EMBL" id="CP098611">
    <property type="protein sequence ID" value="USR89716.1"/>
    <property type="molecule type" value="Genomic_DNA"/>
</dbReference>
<dbReference type="Gene3D" id="1.10.287.130">
    <property type="match status" value="1"/>
</dbReference>
<dbReference type="PRINTS" id="PR00344">
    <property type="entry name" value="BCTRLSENSOR"/>
</dbReference>
<dbReference type="Pfam" id="PF02518">
    <property type="entry name" value="HATPase_c"/>
    <property type="match status" value="1"/>
</dbReference>
<dbReference type="SUPFAM" id="SSF55874">
    <property type="entry name" value="ATPase domain of HSP90 chaperone/DNA topoisomerase II/histidine kinase"/>
    <property type="match status" value="1"/>
</dbReference>
<evidence type="ECO:0000313" key="12">
    <source>
        <dbReference type="Proteomes" id="UP001056708"/>
    </source>
</evidence>
<dbReference type="InterPro" id="IPR003661">
    <property type="entry name" value="HisK_dim/P_dom"/>
</dbReference>
<gene>
    <name evidence="11" type="ORF">NEA10_12595</name>
</gene>
<evidence type="ECO:0000256" key="5">
    <source>
        <dbReference type="ARBA" id="ARBA00022741"/>
    </source>
</evidence>
<evidence type="ECO:0000256" key="8">
    <source>
        <dbReference type="ARBA" id="ARBA00023012"/>
    </source>
</evidence>
<evidence type="ECO:0000256" key="9">
    <source>
        <dbReference type="SAM" id="Coils"/>
    </source>
</evidence>
<proteinExistence type="predicted"/>
<dbReference type="EC" id="2.7.13.3" evidence="2"/>
<protein>
    <recommendedName>
        <fullName evidence="2">histidine kinase</fullName>
        <ecNumber evidence="2">2.7.13.3</ecNumber>
    </recommendedName>
</protein>
<dbReference type="SMART" id="SM00387">
    <property type="entry name" value="HATPase_c"/>
    <property type="match status" value="1"/>
</dbReference>
<accession>A0ABY5ALA4</accession>
<dbReference type="PANTHER" id="PTHR43065">
    <property type="entry name" value="SENSOR HISTIDINE KINASE"/>
    <property type="match status" value="1"/>
</dbReference>
<dbReference type="PANTHER" id="PTHR43065:SF10">
    <property type="entry name" value="PEROXIDE STRESS-ACTIVATED HISTIDINE KINASE MAK3"/>
    <property type="match status" value="1"/>
</dbReference>
<keyword evidence="4" id="KW-0808">Transferase</keyword>
<dbReference type="RefSeq" id="WP_252660787.1">
    <property type="nucleotide sequence ID" value="NZ_CP098611.1"/>
</dbReference>
<organism evidence="11 12">
    <name type="scientific">Phormidium yuhuli AB48</name>
    <dbReference type="NCBI Taxonomy" id="2940671"/>
    <lineage>
        <taxon>Bacteria</taxon>
        <taxon>Bacillati</taxon>
        <taxon>Cyanobacteriota</taxon>
        <taxon>Cyanophyceae</taxon>
        <taxon>Oscillatoriophycideae</taxon>
        <taxon>Oscillatoriales</taxon>
        <taxon>Oscillatoriaceae</taxon>
        <taxon>Phormidium</taxon>
        <taxon>Phormidium yuhuli</taxon>
    </lineage>
</organism>
<feature type="coiled-coil region" evidence="9">
    <location>
        <begin position="213"/>
        <end position="247"/>
    </location>
</feature>
<dbReference type="Proteomes" id="UP001056708">
    <property type="component" value="Chromosome"/>
</dbReference>